<protein>
    <submittedName>
        <fullName evidence="5">Acetylornithine aminotransferase</fullName>
        <ecNumber evidence="5">2.6.1.11</ecNumber>
    </submittedName>
</protein>
<dbReference type="Pfam" id="PF00202">
    <property type="entry name" value="Aminotran_3"/>
    <property type="match status" value="1"/>
</dbReference>
<dbReference type="Gene3D" id="3.90.1150.10">
    <property type="entry name" value="Aspartate Aminotransferase, domain 1"/>
    <property type="match status" value="1"/>
</dbReference>
<dbReference type="PANTHER" id="PTHR11986:SF79">
    <property type="entry name" value="ACETYLORNITHINE AMINOTRANSFERASE, MITOCHONDRIAL"/>
    <property type="match status" value="1"/>
</dbReference>
<dbReference type="EMBL" id="UOEX01000112">
    <property type="protein sequence ID" value="VAW35045.1"/>
    <property type="molecule type" value="Genomic_DNA"/>
</dbReference>
<evidence type="ECO:0000313" key="5">
    <source>
        <dbReference type="EMBL" id="VAW35045.1"/>
    </source>
</evidence>
<dbReference type="InterPro" id="IPR015422">
    <property type="entry name" value="PyrdxlP-dep_Trfase_small"/>
</dbReference>
<dbReference type="GO" id="GO:0042802">
    <property type="term" value="F:identical protein binding"/>
    <property type="evidence" value="ECO:0007669"/>
    <property type="project" value="TreeGrafter"/>
</dbReference>
<accession>A0A3B0UV72</accession>
<sequence>ALEKAITPATCAILCEPLQGESGVRPLRREYLRGIRRLCDQHHLLLIFDEIQVGMGRTGSLFAYEQLGVTPDIMTLAKAIGNGLPLGAMLTTNKIAAAFTPGSHASTFGGNPVACAAGVAVMETMLKPGFFDQVNKTGKYLSAGLAALTEQFPHLAAGVRGAGLIQALILTPAGCEQGVDMVNKLFRRGILANFAGSRVLRFIPPLIVSEAEIDKMLTVLNQVLKETKTD</sequence>
<dbReference type="PROSITE" id="PS00600">
    <property type="entry name" value="AA_TRANSFER_CLASS_3"/>
    <property type="match status" value="1"/>
</dbReference>
<organism evidence="5">
    <name type="scientific">hydrothermal vent metagenome</name>
    <dbReference type="NCBI Taxonomy" id="652676"/>
    <lineage>
        <taxon>unclassified sequences</taxon>
        <taxon>metagenomes</taxon>
        <taxon>ecological metagenomes</taxon>
    </lineage>
</organism>
<dbReference type="GO" id="GO:0030170">
    <property type="term" value="F:pyridoxal phosphate binding"/>
    <property type="evidence" value="ECO:0007669"/>
    <property type="project" value="InterPro"/>
</dbReference>
<evidence type="ECO:0000256" key="1">
    <source>
        <dbReference type="ARBA" id="ARBA00001933"/>
    </source>
</evidence>
<reference evidence="5" key="1">
    <citation type="submission" date="2018-06" db="EMBL/GenBank/DDBJ databases">
        <authorList>
            <person name="Zhirakovskaya E."/>
        </authorList>
    </citation>
    <scope>NUCLEOTIDE SEQUENCE</scope>
</reference>
<dbReference type="InterPro" id="IPR015421">
    <property type="entry name" value="PyrdxlP-dep_Trfase_major"/>
</dbReference>
<gene>
    <name evidence="5" type="ORF">MNBD_DELTA03-670</name>
</gene>
<keyword evidence="2 5" id="KW-0032">Aminotransferase</keyword>
<comment type="cofactor">
    <cofactor evidence="1">
        <name>pyridoxal 5'-phosphate</name>
        <dbReference type="ChEBI" id="CHEBI:597326"/>
    </cofactor>
</comment>
<dbReference type="InterPro" id="IPR005814">
    <property type="entry name" value="Aminotrans_3"/>
</dbReference>
<dbReference type="CDD" id="cd00610">
    <property type="entry name" value="OAT_like"/>
    <property type="match status" value="1"/>
</dbReference>
<name>A0A3B0UV72_9ZZZZ</name>
<dbReference type="AlphaFoldDB" id="A0A3B0UV72"/>
<dbReference type="InterPro" id="IPR015424">
    <property type="entry name" value="PyrdxlP-dep_Trfase"/>
</dbReference>
<dbReference type="PANTHER" id="PTHR11986">
    <property type="entry name" value="AMINOTRANSFERASE CLASS III"/>
    <property type="match status" value="1"/>
</dbReference>
<dbReference type="InterPro" id="IPR050103">
    <property type="entry name" value="Class-III_PLP-dep_AT"/>
</dbReference>
<keyword evidence="3 5" id="KW-0808">Transferase</keyword>
<dbReference type="GO" id="GO:0003992">
    <property type="term" value="F:N2-acetyl-L-ornithine:2-oxoglutarate 5-aminotransferase activity"/>
    <property type="evidence" value="ECO:0007669"/>
    <property type="project" value="UniProtKB-EC"/>
</dbReference>
<proteinExistence type="predicted"/>
<feature type="non-terminal residue" evidence="5">
    <location>
        <position position="1"/>
    </location>
</feature>
<dbReference type="SUPFAM" id="SSF53383">
    <property type="entry name" value="PLP-dependent transferases"/>
    <property type="match status" value="1"/>
</dbReference>
<evidence type="ECO:0000256" key="4">
    <source>
        <dbReference type="ARBA" id="ARBA00022898"/>
    </source>
</evidence>
<dbReference type="InterPro" id="IPR049704">
    <property type="entry name" value="Aminotrans_3_PPA_site"/>
</dbReference>
<dbReference type="EC" id="2.6.1.11" evidence="5"/>
<evidence type="ECO:0000256" key="3">
    <source>
        <dbReference type="ARBA" id="ARBA00022679"/>
    </source>
</evidence>
<dbReference type="FunFam" id="3.40.640.10:FF:000004">
    <property type="entry name" value="Acetylornithine aminotransferase"/>
    <property type="match status" value="1"/>
</dbReference>
<keyword evidence="4" id="KW-0663">Pyridoxal phosphate</keyword>
<evidence type="ECO:0000256" key="2">
    <source>
        <dbReference type="ARBA" id="ARBA00022576"/>
    </source>
</evidence>
<dbReference type="Gene3D" id="3.40.640.10">
    <property type="entry name" value="Type I PLP-dependent aspartate aminotransferase-like (Major domain)"/>
    <property type="match status" value="1"/>
</dbReference>